<evidence type="ECO:0000256" key="8">
    <source>
        <dbReference type="SAM" id="Phobius"/>
    </source>
</evidence>
<dbReference type="SUPFAM" id="SSF81345">
    <property type="entry name" value="ABC transporter involved in vitamin B12 uptake, BtuC"/>
    <property type="match status" value="1"/>
</dbReference>
<dbReference type="GO" id="GO:0005886">
    <property type="term" value="C:plasma membrane"/>
    <property type="evidence" value="ECO:0007669"/>
    <property type="project" value="UniProtKB-SubCell"/>
</dbReference>
<feature type="transmembrane region" description="Helical" evidence="8">
    <location>
        <begin position="168"/>
        <end position="187"/>
    </location>
</feature>
<feature type="transmembrane region" description="Helical" evidence="8">
    <location>
        <begin position="127"/>
        <end position="156"/>
    </location>
</feature>
<comment type="similarity">
    <text evidence="2">Belongs to the binding-protein-dependent transport system permease family. FecCD subfamily.</text>
</comment>
<proteinExistence type="inferred from homology"/>
<dbReference type="Proteomes" id="UP001143330">
    <property type="component" value="Unassembled WGS sequence"/>
</dbReference>
<keyword evidence="4" id="KW-1003">Cell membrane</keyword>
<evidence type="ECO:0000256" key="1">
    <source>
        <dbReference type="ARBA" id="ARBA00004651"/>
    </source>
</evidence>
<evidence type="ECO:0000256" key="2">
    <source>
        <dbReference type="ARBA" id="ARBA00007935"/>
    </source>
</evidence>
<dbReference type="CDD" id="cd06550">
    <property type="entry name" value="TM_ABC_iron-siderophores_like"/>
    <property type="match status" value="1"/>
</dbReference>
<dbReference type="InterPro" id="IPR037294">
    <property type="entry name" value="ABC_BtuC-like"/>
</dbReference>
<comment type="caution">
    <text evidence="9">The sequence shown here is derived from an EMBL/GenBank/DDBJ whole genome shotgun (WGS) entry which is preliminary data.</text>
</comment>
<protein>
    <submittedName>
        <fullName evidence="9">Iron-enterobactin transporter permease</fullName>
    </submittedName>
</protein>
<keyword evidence="10" id="KW-1185">Reference proteome</keyword>
<reference evidence="9" key="2">
    <citation type="submission" date="2023-01" db="EMBL/GenBank/DDBJ databases">
        <authorList>
            <person name="Sun Q."/>
            <person name="Evtushenko L."/>
        </authorList>
    </citation>
    <scope>NUCLEOTIDE SEQUENCE</scope>
    <source>
        <strain evidence="9">VKM B-2789</strain>
    </source>
</reference>
<evidence type="ECO:0000256" key="6">
    <source>
        <dbReference type="ARBA" id="ARBA00022989"/>
    </source>
</evidence>
<keyword evidence="7 8" id="KW-0472">Membrane</keyword>
<accession>A0A9W6NA25</accession>
<organism evidence="9 10">
    <name type="scientific">Ancylobacter defluvii</name>
    <dbReference type="NCBI Taxonomy" id="1282440"/>
    <lineage>
        <taxon>Bacteria</taxon>
        <taxon>Pseudomonadati</taxon>
        <taxon>Pseudomonadota</taxon>
        <taxon>Alphaproteobacteria</taxon>
        <taxon>Hyphomicrobiales</taxon>
        <taxon>Xanthobacteraceae</taxon>
        <taxon>Ancylobacter</taxon>
    </lineage>
</organism>
<gene>
    <name evidence="9" type="primary">fepG</name>
    <name evidence="9" type="ORF">GCM10017653_12090</name>
</gene>
<dbReference type="Gene3D" id="1.10.3470.10">
    <property type="entry name" value="ABC transporter involved in vitamin B12 uptake, BtuC"/>
    <property type="match status" value="1"/>
</dbReference>
<keyword evidence="6 8" id="KW-1133">Transmembrane helix</keyword>
<dbReference type="Pfam" id="PF01032">
    <property type="entry name" value="FecCD"/>
    <property type="match status" value="1"/>
</dbReference>
<dbReference type="AlphaFoldDB" id="A0A9W6NA25"/>
<feature type="transmembrane region" description="Helical" evidence="8">
    <location>
        <begin position="291"/>
        <end position="313"/>
    </location>
</feature>
<evidence type="ECO:0000313" key="10">
    <source>
        <dbReference type="Proteomes" id="UP001143330"/>
    </source>
</evidence>
<comment type="subcellular location">
    <subcellularLocation>
        <location evidence="1">Cell membrane</location>
        <topology evidence="1">Multi-pass membrane protein</topology>
    </subcellularLocation>
</comment>
<reference evidence="9" key="1">
    <citation type="journal article" date="2014" name="Int. J. Syst. Evol. Microbiol.">
        <title>Complete genome sequence of Corynebacterium casei LMG S-19264T (=DSM 44701T), isolated from a smear-ripened cheese.</title>
        <authorList>
            <consortium name="US DOE Joint Genome Institute (JGI-PGF)"/>
            <person name="Walter F."/>
            <person name="Albersmeier A."/>
            <person name="Kalinowski J."/>
            <person name="Ruckert C."/>
        </authorList>
    </citation>
    <scope>NUCLEOTIDE SEQUENCE</scope>
    <source>
        <strain evidence="9">VKM B-2789</strain>
    </source>
</reference>
<dbReference type="PANTHER" id="PTHR30472:SF24">
    <property type="entry name" value="FERRIC ENTEROBACTIN TRANSPORT SYSTEM PERMEASE PROTEIN FEPG"/>
    <property type="match status" value="1"/>
</dbReference>
<feature type="transmembrane region" description="Helical" evidence="8">
    <location>
        <begin position="259"/>
        <end position="284"/>
    </location>
</feature>
<evidence type="ECO:0000256" key="4">
    <source>
        <dbReference type="ARBA" id="ARBA00022475"/>
    </source>
</evidence>
<sequence>MTVPEVARSPRWFVLRLPAERVSLRITPRAALCCLGLAAACLVLAVMALTVGTVPVTPADAARALQGQASADIQLVVVQWRAPRIAGALLVGAALGMAGALFQTLLRNPLGSPDVVGFDAGAFGGALLAMIAGAGAALVACAGFAGGLVAGALVYGLSGPAHGGRTRLILTGIAVGAFFTALNDWVVMSARLDTALAAASWRLGSLAGISGERLAVAALLLGLLLPLGLSCGRDMRAIELGDDMAACLGVPMATARLKLALTGLGLTAVATFLAGPIGFVALIAPQAARRLAGGASLPLLASALFGALFLLGSDVAGRLAFAPRQIPAGALTAGIGGLYFVALLWSQRAGGRPG</sequence>
<dbReference type="RefSeq" id="WP_213365839.1">
    <property type="nucleotide sequence ID" value="NZ_BSFM01000005.1"/>
</dbReference>
<keyword evidence="5 8" id="KW-0812">Transmembrane</keyword>
<feature type="transmembrane region" description="Helical" evidence="8">
    <location>
        <begin position="325"/>
        <end position="345"/>
    </location>
</feature>
<evidence type="ECO:0000313" key="9">
    <source>
        <dbReference type="EMBL" id="GLK83140.1"/>
    </source>
</evidence>
<evidence type="ECO:0000256" key="5">
    <source>
        <dbReference type="ARBA" id="ARBA00022692"/>
    </source>
</evidence>
<feature type="transmembrane region" description="Helical" evidence="8">
    <location>
        <begin position="85"/>
        <end position="106"/>
    </location>
</feature>
<dbReference type="GO" id="GO:0022857">
    <property type="term" value="F:transmembrane transporter activity"/>
    <property type="evidence" value="ECO:0007669"/>
    <property type="project" value="InterPro"/>
</dbReference>
<feature type="transmembrane region" description="Helical" evidence="8">
    <location>
        <begin position="199"/>
        <end position="225"/>
    </location>
</feature>
<evidence type="ECO:0000256" key="3">
    <source>
        <dbReference type="ARBA" id="ARBA00022448"/>
    </source>
</evidence>
<name>A0A9W6NA25_9HYPH</name>
<keyword evidence="3" id="KW-0813">Transport</keyword>
<dbReference type="EMBL" id="BSFM01000005">
    <property type="protein sequence ID" value="GLK83140.1"/>
    <property type="molecule type" value="Genomic_DNA"/>
</dbReference>
<evidence type="ECO:0000256" key="7">
    <source>
        <dbReference type="ARBA" id="ARBA00023136"/>
    </source>
</evidence>
<dbReference type="GO" id="GO:0033214">
    <property type="term" value="P:siderophore-iron import into cell"/>
    <property type="evidence" value="ECO:0007669"/>
    <property type="project" value="TreeGrafter"/>
</dbReference>
<dbReference type="PANTHER" id="PTHR30472">
    <property type="entry name" value="FERRIC ENTEROBACTIN TRANSPORT SYSTEM PERMEASE PROTEIN"/>
    <property type="match status" value="1"/>
</dbReference>
<dbReference type="InterPro" id="IPR000522">
    <property type="entry name" value="ABC_transptr_permease_BtuC"/>
</dbReference>